<keyword evidence="3" id="KW-1185">Reference proteome</keyword>
<name>A0A0D9Z410_9ORYZ</name>
<proteinExistence type="predicted"/>
<feature type="compositionally biased region" description="Basic residues" evidence="1">
    <location>
        <begin position="14"/>
        <end position="24"/>
    </location>
</feature>
<dbReference type="Gramene" id="OGLUM03G08670.2">
    <property type="protein sequence ID" value="OGLUM03G08670.2"/>
    <property type="gene ID" value="OGLUM03G08670"/>
</dbReference>
<evidence type="ECO:0000313" key="3">
    <source>
        <dbReference type="Proteomes" id="UP000026961"/>
    </source>
</evidence>
<sequence length="229" mass="23900">MLTARLSRQTPVKKLTHPRHHHAAPLRLLPPPPPPPVIKRVGVSNIQTHHRIPNSPPTTTTAARTPERPNPTPHHAPRRCGPVPASPVPPPRSGSASPSRGAGVPGLPHRRRPGPAARRRPRVCPAAPLPLVVVGEKGKEKQRGGGVLTAVLSGVVKKSPTRVQIQVTAVDRDRGGSEVVAGSEREEEGDIEGRSDPEASGGRAAKPAADGGVGAVLQPPPSSADRRGS</sequence>
<reference evidence="2" key="1">
    <citation type="submission" date="2015-04" db="UniProtKB">
        <authorList>
            <consortium name="EnsemblPlants"/>
        </authorList>
    </citation>
    <scope>IDENTIFICATION</scope>
</reference>
<organism evidence="2">
    <name type="scientific">Oryza glumipatula</name>
    <dbReference type="NCBI Taxonomy" id="40148"/>
    <lineage>
        <taxon>Eukaryota</taxon>
        <taxon>Viridiplantae</taxon>
        <taxon>Streptophyta</taxon>
        <taxon>Embryophyta</taxon>
        <taxon>Tracheophyta</taxon>
        <taxon>Spermatophyta</taxon>
        <taxon>Magnoliopsida</taxon>
        <taxon>Liliopsida</taxon>
        <taxon>Poales</taxon>
        <taxon>Poaceae</taxon>
        <taxon>BOP clade</taxon>
        <taxon>Oryzoideae</taxon>
        <taxon>Oryzeae</taxon>
        <taxon>Oryzinae</taxon>
        <taxon>Oryza</taxon>
    </lineage>
</organism>
<feature type="region of interest" description="Disordered" evidence="1">
    <location>
        <begin position="1"/>
        <end position="122"/>
    </location>
</feature>
<feature type="compositionally biased region" description="Low complexity" evidence="1">
    <location>
        <begin position="93"/>
        <end position="107"/>
    </location>
</feature>
<feature type="compositionally biased region" description="Polar residues" evidence="1">
    <location>
        <begin position="1"/>
        <end position="10"/>
    </location>
</feature>
<feature type="compositionally biased region" description="Pro residues" evidence="1">
    <location>
        <begin position="28"/>
        <end position="37"/>
    </location>
</feature>
<evidence type="ECO:0000313" key="2">
    <source>
        <dbReference type="EnsemblPlants" id="OGLUM03G08670.2"/>
    </source>
</evidence>
<dbReference type="Proteomes" id="UP000026961">
    <property type="component" value="Chromosome 3"/>
</dbReference>
<dbReference type="HOGENOM" id="CLU_1211420_0_0_1"/>
<evidence type="ECO:0000256" key="1">
    <source>
        <dbReference type="SAM" id="MobiDB-lite"/>
    </source>
</evidence>
<protein>
    <submittedName>
        <fullName evidence="2">Uncharacterized protein</fullName>
    </submittedName>
</protein>
<accession>A0A0D9Z410</accession>
<dbReference type="EnsemblPlants" id="OGLUM03G08670.2">
    <property type="protein sequence ID" value="OGLUM03G08670.2"/>
    <property type="gene ID" value="OGLUM03G08670"/>
</dbReference>
<dbReference type="AlphaFoldDB" id="A0A0D9Z410"/>
<feature type="compositionally biased region" description="Basic residues" evidence="1">
    <location>
        <begin position="108"/>
        <end position="122"/>
    </location>
</feature>
<feature type="region of interest" description="Disordered" evidence="1">
    <location>
        <begin position="171"/>
        <end position="229"/>
    </location>
</feature>
<reference evidence="2" key="2">
    <citation type="submission" date="2018-05" db="EMBL/GenBank/DDBJ databases">
        <title>OgluRS3 (Oryza glumaepatula Reference Sequence Version 3).</title>
        <authorList>
            <person name="Zhang J."/>
            <person name="Kudrna D."/>
            <person name="Lee S."/>
            <person name="Talag J."/>
            <person name="Welchert J."/>
            <person name="Wing R.A."/>
        </authorList>
    </citation>
    <scope>NUCLEOTIDE SEQUENCE [LARGE SCALE GENOMIC DNA]</scope>
</reference>